<feature type="compositionally biased region" description="Basic and acidic residues" evidence="1">
    <location>
        <begin position="1"/>
        <end position="26"/>
    </location>
</feature>
<feature type="compositionally biased region" description="Basic and acidic residues" evidence="1">
    <location>
        <begin position="280"/>
        <end position="313"/>
    </location>
</feature>
<feature type="region of interest" description="Disordered" evidence="1">
    <location>
        <begin position="1"/>
        <end position="156"/>
    </location>
</feature>
<organism evidence="2">
    <name type="scientific">Chromera velia CCMP2878</name>
    <dbReference type="NCBI Taxonomy" id="1169474"/>
    <lineage>
        <taxon>Eukaryota</taxon>
        <taxon>Sar</taxon>
        <taxon>Alveolata</taxon>
        <taxon>Colpodellida</taxon>
        <taxon>Chromeraceae</taxon>
        <taxon>Chromera</taxon>
    </lineage>
</organism>
<dbReference type="AlphaFoldDB" id="A0A0G4HJ67"/>
<feature type="region of interest" description="Disordered" evidence="1">
    <location>
        <begin position="415"/>
        <end position="435"/>
    </location>
</feature>
<evidence type="ECO:0000313" key="2">
    <source>
        <dbReference type="EMBL" id="CEM44085.1"/>
    </source>
</evidence>
<feature type="region of interest" description="Disordered" evidence="1">
    <location>
        <begin position="253"/>
        <end position="402"/>
    </location>
</feature>
<feature type="compositionally biased region" description="Basic and acidic residues" evidence="1">
    <location>
        <begin position="132"/>
        <end position="142"/>
    </location>
</feature>
<dbReference type="EMBL" id="CDMZ01002838">
    <property type="protein sequence ID" value="CEM44085.1"/>
    <property type="molecule type" value="Genomic_DNA"/>
</dbReference>
<feature type="compositionally biased region" description="Low complexity" evidence="1">
    <location>
        <begin position="343"/>
        <end position="369"/>
    </location>
</feature>
<dbReference type="VEuPathDB" id="CryptoDB:Cvel_1080"/>
<sequence length="542" mass="57416">MEKKEKAPGKSKSDKDKAGHSHEKKSSGIIAAGTKGASKLLGRLFGGGHQSHQGKADAGGKGDGEEVVGAERVSAVQVDAPPEAPQESDLPPPVSSSQPPPDGVAEGSSREVTGGGDGQDRGEQQVTVQTSIEEKEREREKPGAGTGGHSHGLPSSFHQQHANLKQRDQELFALLQRRLRSRFGVEERAAFEMFSNVDLTHQGPQLVSRQQMELVDPKAQQQMELDASLEDLRWCCTRVPPFAVIFEGWEPVMPKPRSKKENVEEGGGEEKENISSGSLDRGEEKEKEGGGEEDSSKRESVVKRTSESQEEGRPPPASPSAEGPLSEGAVEGQRQRGGNSETSPAALSAPAGSPSSSSSRPARGSHGARLSQGSAKEEGEEGKGKEEEYTLPDSPRRLQLPSWLQKMEDKIASGQSSIPHYDFGTPSGGEKNPYAVHMSMRTLPPDVLWKDDRAREQALAAVRAEKQRQIDEEEKEAAGGGAKTAASASPVSPFGGSQSPPFAAEAAKGRPEGKREKASAGGSGGGAGSGRHDPEPETPEGI</sequence>
<reference evidence="2" key="1">
    <citation type="submission" date="2014-11" db="EMBL/GenBank/DDBJ databases">
        <authorList>
            <person name="Otto D Thomas"/>
            <person name="Naeem Raeece"/>
        </authorList>
    </citation>
    <scope>NUCLEOTIDE SEQUENCE</scope>
</reference>
<accession>A0A0G4HJ67</accession>
<feature type="compositionally biased region" description="Basic and acidic residues" evidence="1">
    <location>
        <begin position="375"/>
        <end position="388"/>
    </location>
</feature>
<name>A0A0G4HJ67_9ALVE</name>
<feature type="compositionally biased region" description="Basic and acidic residues" evidence="1">
    <location>
        <begin position="54"/>
        <end position="64"/>
    </location>
</feature>
<protein>
    <submittedName>
        <fullName evidence="2">Uncharacterized protein</fullName>
    </submittedName>
</protein>
<feature type="compositionally biased region" description="Basic and acidic residues" evidence="1">
    <location>
        <begin position="259"/>
        <end position="273"/>
    </location>
</feature>
<proteinExistence type="predicted"/>
<feature type="region of interest" description="Disordered" evidence="1">
    <location>
        <begin position="459"/>
        <end position="542"/>
    </location>
</feature>
<feature type="compositionally biased region" description="Basic and acidic residues" evidence="1">
    <location>
        <begin position="507"/>
        <end position="518"/>
    </location>
</feature>
<feature type="compositionally biased region" description="Pro residues" evidence="1">
    <location>
        <begin position="90"/>
        <end position="102"/>
    </location>
</feature>
<evidence type="ECO:0000256" key="1">
    <source>
        <dbReference type="SAM" id="MobiDB-lite"/>
    </source>
</evidence>
<gene>
    <name evidence="2" type="ORF">Cvel_1080</name>
</gene>